<organism evidence="1 2">
    <name type="scientific">Candidatus Nitrospira nitrosa</name>
    <dbReference type="NCBI Taxonomy" id="1742972"/>
    <lineage>
        <taxon>Bacteria</taxon>
        <taxon>Pseudomonadati</taxon>
        <taxon>Nitrospirota</taxon>
        <taxon>Nitrospiria</taxon>
        <taxon>Nitrospirales</taxon>
        <taxon>Nitrospiraceae</taxon>
        <taxon>Nitrospira</taxon>
    </lineage>
</organism>
<dbReference type="STRING" id="1742972.COMA1_11361"/>
<dbReference type="EMBL" id="CZQA01000001">
    <property type="protein sequence ID" value="CUS33826.1"/>
    <property type="molecule type" value="Genomic_DNA"/>
</dbReference>
<evidence type="ECO:0000313" key="1">
    <source>
        <dbReference type="EMBL" id="CUS33826.1"/>
    </source>
</evidence>
<dbReference type="Proteomes" id="UP000199032">
    <property type="component" value="Unassembled WGS sequence"/>
</dbReference>
<gene>
    <name evidence="1" type="ORF">COMA1_11361</name>
</gene>
<reference evidence="1 2" key="1">
    <citation type="submission" date="2015-10" db="EMBL/GenBank/DDBJ databases">
        <authorList>
            <person name="Gilbert D.G."/>
        </authorList>
    </citation>
    <scope>NUCLEOTIDE SEQUENCE [LARGE SCALE GENOMIC DNA]</scope>
    <source>
        <strain evidence="1">COMA1</strain>
    </source>
</reference>
<dbReference type="AlphaFoldDB" id="A0A0S4LFD4"/>
<name>A0A0S4LFD4_9BACT</name>
<evidence type="ECO:0000313" key="2">
    <source>
        <dbReference type="Proteomes" id="UP000199032"/>
    </source>
</evidence>
<keyword evidence="2" id="KW-1185">Reference proteome</keyword>
<protein>
    <recommendedName>
        <fullName evidence="3">Autotransporter domain-containing protein</fullName>
    </recommendedName>
</protein>
<proteinExistence type="predicted"/>
<accession>A0A0S4LFD4</accession>
<evidence type="ECO:0008006" key="3">
    <source>
        <dbReference type="Google" id="ProtNLM"/>
    </source>
</evidence>
<sequence>MPTNMGKGLDGIAGAERGILELGHGYKLKTGFIEGGSAIKQTRGNSGTTLGLRWYWQR</sequence>